<reference evidence="2 3" key="1">
    <citation type="journal article" date="2015" name="Genome Announc.">
        <title>Expanding the biotechnology potential of lactobacilli through comparative genomics of 213 strains and associated genera.</title>
        <authorList>
            <person name="Sun Z."/>
            <person name="Harris H.M."/>
            <person name="McCann A."/>
            <person name="Guo C."/>
            <person name="Argimon S."/>
            <person name="Zhang W."/>
            <person name="Yang X."/>
            <person name="Jeffery I.B."/>
            <person name="Cooney J.C."/>
            <person name="Kagawa T.F."/>
            <person name="Liu W."/>
            <person name="Song Y."/>
            <person name="Salvetti E."/>
            <person name="Wrobel A."/>
            <person name="Rasinkangas P."/>
            <person name="Parkhill J."/>
            <person name="Rea M.C."/>
            <person name="O'Sullivan O."/>
            <person name="Ritari J."/>
            <person name="Douillard F.P."/>
            <person name="Paul Ross R."/>
            <person name="Yang R."/>
            <person name="Briner A.E."/>
            <person name="Felis G.E."/>
            <person name="de Vos W.M."/>
            <person name="Barrangou R."/>
            <person name="Klaenhammer T.R."/>
            <person name="Caufield P.W."/>
            <person name="Cui Y."/>
            <person name="Zhang H."/>
            <person name="O'Toole P.W."/>
        </authorList>
    </citation>
    <scope>NUCLEOTIDE SEQUENCE [LARGE SCALE GENOMIC DNA]</scope>
    <source>
        <strain evidence="2 3">DSM 4864</strain>
    </source>
</reference>
<proteinExistence type="predicted"/>
<gene>
    <name evidence="2" type="ORF">FC49_GL000756</name>
</gene>
<feature type="domain" description="GyrI-like small molecule binding" evidence="1">
    <location>
        <begin position="19"/>
        <end position="207"/>
    </location>
</feature>
<organism evidence="2 3">
    <name type="scientific">Limosilactobacillus oris DSM 4864</name>
    <dbReference type="NCBI Taxonomy" id="1423779"/>
    <lineage>
        <taxon>Bacteria</taxon>
        <taxon>Bacillati</taxon>
        <taxon>Bacillota</taxon>
        <taxon>Bacilli</taxon>
        <taxon>Lactobacillales</taxon>
        <taxon>Lactobacillaceae</taxon>
        <taxon>Limosilactobacillus</taxon>
    </lineage>
</organism>
<dbReference type="Proteomes" id="UP000050973">
    <property type="component" value="Unassembled WGS sequence"/>
</dbReference>
<dbReference type="SUPFAM" id="SSF55136">
    <property type="entry name" value="Probable bacterial effector-binding domain"/>
    <property type="match status" value="1"/>
</dbReference>
<dbReference type="InterPro" id="IPR029442">
    <property type="entry name" value="GyrI-like"/>
</dbReference>
<dbReference type="AlphaFoldDB" id="A0A0R1WGC8"/>
<protein>
    <recommendedName>
        <fullName evidence="1">GyrI-like small molecule binding domain-containing protein</fullName>
    </recommendedName>
</protein>
<dbReference type="EMBL" id="AZGE01000002">
    <property type="protein sequence ID" value="KRM16653.1"/>
    <property type="molecule type" value="Genomic_DNA"/>
</dbReference>
<evidence type="ECO:0000313" key="3">
    <source>
        <dbReference type="Proteomes" id="UP000050973"/>
    </source>
</evidence>
<dbReference type="PATRIC" id="fig|1423779.3.peg.771"/>
<accession>A0A0R1WGC8</accession>
<dbReference type="Pfam" id="PF06445">
    <property type="entry name" value="GyrI-like"/>
    <property type="match status" value="1"/>
</dbReference>
<name>A0A0R1WGC8_9LACO</name>
<dbReference type="Gene3D" id="3.20.80.10">
    <property type="entry name" value="Regulatory factor, effector binding domain"/>
    <property type="match status" value="1"/>
</dbReference>
<sequence>MAYDFKKEQRTLYRPGEQPLVVDVPAMTFLTVWGHGDPNQPGSEYQQSIQLLYGLAYTIKMSKKGPVQPAGYFDFVVPPLEGFWWQEGINGMDYEQKEKLAFISCLRVPDYVTPAVFDWAVKEATAKKGLDFSRVNLQVLTEGKCVQVLHRGPFDDEPATVSKLQQFIEQNNLQLDYSDQRHHHEIYLSDPRRTKVENLKTVIRLPVS</sequence>
<evidence type="ECO:0000313" key="2">
    <source>
        <dbReference type="EMBL" id="KRM16653.1"/>
    </source>
</evidence>
<dbReference type="InterPro" id="IPR008319">
    <property type="entry name" value="GyrI-like_CCH_Lin2189-like"/>
</dbReference>
<dbReference type="RefSeq" id="WP_056983930.1">
    <property type="nucleotide sequence ID" value="NZ_AZGE01000002.1"/>
</dbReference>
<dbReference type="InterPro" id="IPR011256">
    <property type="entry name" value="Reg_factor_effector_dom_sf"/>
</dbReference>
<evidence type="ECO:0000259" key="1">
    <source>
        <dbReference type="Pfam" id="PF06445"/>
    </source>
</evidence>
<dbReference type="PIRSF" id="PIRSF031644">
    <property type="entry name" value="UCP031644"/>
    <property type="match status" value="1"/>
</dbReference>
<comment type="caution">
    <text evidence="2">The sequence shown here is derived from an EMBL/GenBank/DDBJ whole genome shotgun (WGS) entry which is preliminary data.</text>
</comment>